<keyword evidence="3" id="KW-0472">Membrane</keyword>
<evidence type="ECO:0000256" key="3">
    <source>
        <dbReference type="RuleBase" id="RU364104"/>
    </source>
</evidence>
<comment type="similarity">
    <text evidence="1 3">Belongs to the CMC family.</text>
</comment>
<proteinExistence type="inferred from homology"/>
<accession>A0A8E2DTZ9</accession>
<keyword evidence="3" id="KW-0496">Mitochondrion</keyword>
<sequence>MHPQLTSDKRIACKDLIEALEACHAQGWSRFTGACNQTKHDLNMCLRKERIERTARNREGAKVRRQKVEQVWSELHQDD</sequence>
<keyword evidence="6" id="KW-1185">Reference proteome</keyword>
<name>A0A8E2DTZ9_9APHY</name>
<evidence type="ECO:0000313" key="5">
    <source>
        <dbReference type="EMBL" id="OCH95651.1"/>
    </source>
</evidence>
<feature type="compositionally biased region" description="Basic and acidic residues" evidence="4">
    <location>
        <begin position="57"/>
        <end position="68"/>
    </location>
</feature>
<evidence type="ECO:0000256" key="2">
    <source>
        <dbReference type="ARBA" id="ARBA00023157"/>
    </source>
</evidence>
<comment type="function">
    <text evidence="3">Required for mitochondrial cytochrome c oxidase (COX) assembly and respiration.</text>
</comment>
<protein>
    <recommendedName>
        <fullName evidence="3">COX assembly mitochondrial protein</fullName>
    </recommendedName>
</protein>
<dbReference type="InterPro" id="IPR013892">
    <property type="entry name" value="Cyt_c_biogenesis_Cmc1-like"/>
</dbReference>
<comment type="subcellular location">
    <subcellularLocation>
        <location evidence="3">Mitochondrion inner membrane</location>
    </subcellularLocation>
</comment>
<dbReference type="Pfam" id="PF08583">
    <property type="entry name" value="Cmc1"/>
    <property type="match status" value="1"/>
</dbReference>
<dbReference type="AlphaFoldDB" id="A0A8E2DTZ9"/>
<keyword evidence="3" id="KW-0999">Mitochondrion inner membrane</keyword>
<evidence type="ECO:0000256" key="4">
    <source>
        <dbReference type="SAM" id="MobiDB-lite"/>
    </source>
</evidence>
<evidence type="ECO:0000313" key="6">
    <source>
        <dbReference type="Proteomes" id="UP000250043"/>
    </source>
</evidence>
<gene>
    <name evidence="5" type="ORF">OBBRIDRAFT_745452</name>
</gene>
<organism evidence="5 6">
    <name type="scientific">Obba rivulosa</name>
    <dbReference type="NCBI Taxonomy" id="1052685"/>
    <lineage>
        <taxon>Eukaryota</taxon>
        <taxon>Fungi</taxon>
        <taxon>Dikarya</taxon>
        <taxon>Basidiomycota</taxon>
        <taxon>Agaricomycotina</taxon>
        <taxon>Agaricomycetes</taxon>
        <taxon>Polyporales</taxon>
        <taxon>Gelatoporiaceae</taxon>
        <taxon>Obba</taxon>
    </lineage>
</organism>
<dbReference type="Proteomes" id="UP000250043">
    <property type="component" value="Unassembled WGS sequence"/>
</dbReference>
<evidence type="ECO:0000256" key="1">
    <source>
        <dbReference type="ARBA" id="ARBA00007347"/>
    </source>
</evidence>
<dbReference type="OrthoDB" id="532630at2759"/>
<dbReference type="EMBL" id="KV722335">
    <property type="protein sequence ID" value="OCH95651.1"/>
    <property type="molecule type" value="Genomic_DNA"/>
</dbReference>
<dbReference type="GO" id="GO:0005743">
    <property type="term" value="C:mitochondrial inner membrane"/>
    <property type="evidence" value="ECO:0007669"/>
    <property type="project" value="UniProtKB-SubCell"/>
</dbReference>
<reference evidence="5 6" key="1">
    <citation type="submission" date="2016-07" db="EMBL/GenBank/DDBJ databases">
        <title>Draft genome of the white-rot fungus Obba rivulosa 3A-2.</title>
        <authorList>
            <consortium name="DOE Joint Genome Institute"/>
            <person name="Miettinen O."/>
            <person name="Riley R."/>
            <person name="Acob R."/>
            <person name="Barry K."/>
            <person name="Cullen D."/>
            <person name="De Vries R."/>
            <person name="Hainaut M."/>
            <person name="Hatakka A."/>
            <person name="Henrissat B."/>
            <person name="Hilden K."/>
            <person name="Kuo R."/>
            <person name="Labutti K."/>
            <person name="Lipzen A."/>
            <person name="Makela M.R."/>
            <person name="Sandor L."/>
            <person name="Spatafora J.W."/>
            <person name="Grigoriev I.V."/>
            <person name="Hibbett D.S."/>
        </authorList>
    </citation>
    <scope>NUCLEOTIDE SEQUENCE [LARGE SCALE GENOMIC DNA]</scope>
    <source>
        <strain evidence="5 6">3A-2</strain>
    </source>
</reference>
<keyword evidence="3" id="KW-0143">Chaperone</keyword>
<feature type="region of interest" description="Disordered" evidence="4">
    <location>
        <begin position="57"/>
        <end position="79"/>
    </location>
</feature>
<keyword evidence="2" id="KW-1015">Disulfide bond</keyword>